<keyword evidence="2" id="KW-0328">Glycosyltransferase</keyword>
<dbReference type="Gene3D" id="3.40.50.2000">
    <property type="entry name" value="Glycogen Phosphorylase B"/>
    <property type="match status" value="1"/>
</dbReference>
<reference evidence="2" key="1">
    <citation type="submission" date="2022-06" db="EMBL/GenBank/DDBJ databases">
        <title>Diverse halophilic archaea isolated from saline environments.</title>
        <authorList>
            <person name="Cui H.-L."/>
        </authorList>
    </citation>
    <scope>NUCLEOTIDE SEQUENCE</scope>
    <source>
        <strain evidence="2">WLHS1</strain>
    </source>
</reference>
<dbReference type="PANTHER" id="PTHR12526">
    <property type="entry name" value="GLYCOSYLTRANSFERASE"/>
    <property type="match status" value="1"/>
</dbReference>
<evidence type="ECO:0000259" key="1">
    <source>
        <dbReference type="Pfam" id="PF00534"/>
    </source>
</evidence>
<dbReference type="KEGG" id="sawl:NGM29_06975"/>
<proteinExistence type="predicted"/>
<evidence type="ECO:0000313" key="3">
    <source>
        <dbReference type="Proteomes" id="UP001056855"/>
    </source>
</evidence>
<dbReference type="Pfam" id="PF00534">
    <property type="entry name" value="Glycos_transf_1"/>
    <property type="match status" value="1"/>
</dbReference>
<dbReference type="EC" id="2.4.-.-" evidence="2"/>
<evidence type="ECO:0000313" key="2">
    <source>
        <dbReference type="EMBL" id="UTF54988.1"/>
    </source>
</evidence>
<dbReference type="SUPFAM" id="SSF53756">
    <property type="entry name" value="UDP-Glycosyltransferase/glycogen phosphorylase"/>
    <property type="match status" value="1"/>
</dbReference>
<keyword evidence="2" id="KW-0808">Transferase</keyword>
<gene>
    <name evidence="2" type="ORF">NGM29_06975</name>
</gene>
<dbReference type="EMBL" id="CP100355">
    <property type="protein sequence ID" value="UTF54988.1"/>
    <property type="molecule type" value="Genomic_DNA"/>
</dbReference>
<feature type="domain" description="Glycosyl transferase family 1" evidence="1">
    <location>
        <begin position="206"/>
        <end position="343"/>
    </location>
</feature>
<name>A0A9E7SYE2_9EURY</name>
<sequence>MSDSSVDEDTDWRLRDLDIAIAHWGINAWGGAEYLATILADVLNVDRIYTIGEPKPDDPNPYGNVRFVDVTKDLSPRLLRKVQAHVGRPFEYALWEDVDWREYGSPDVLITSGATTRSVITPAETLHLNYCHSPPRWFYDLYHDRKDSTTGVLARPLIRYLRMRDHTIDPRVDGYFANSPIIAQRLRKYYKRDSEVLYPPVAVDSYREDDDGGFYLHLGRLDEEKGVPEVVEAFARLDHQLVLAGGRGDVEDTVVEKIKRSENLVYRGFVEEGEKRDLLATCRGVVFNGRNEDFGIVPIEANASGKAVLARNDGFPGIYVEDGKNGYRHDGTPAGIQASVERFESAGLDGDPRSKVETFSTAAFEKQLKSAVVDRYEAFATAARGNH</sequence>
<dbReference type="PANTHER" id="PTHR12526:SF584">
    <property type="entry name" value="GLYCOSYLTRANSFERASE"/>
    <property type="match status" value="1"/>
</dbReference>
<dbReference type="GeneID" id="73289775"/>
<accession>A0A9E7SYE2</accession>
<protein>
    <submittedName>
        <fullName evidence="2">Glycosyltransferase</fullName>
        <ecNumber evidence="2">2.4.-.-</ecNumber>
    </submittedName>
</protein>
<dbReference type="GO" id="GO:0016757">
    <property type="term" value="F:glycosyltransferase activity"/>
    <property type="evidence" value="ECO:0007669"/>
    <property type="project" value="UniProtKB-KW"/>
</dbReference>
<keyword evidence="3" id="KW-1185">Reference proteome</keyword>
<dbReference type="Proteomes" id="UP001056855">
    <property type="component" value="Chromosome"/>
</dbReference>
<dbReference type="InterPro" id="IPR001296">
    <property type="entry name" value="Glyco_trans_1"/>
</dbReference>
<dbReference type="AlphaFoldDB" id="A0A9E7SYE2"/>
<organism evidence="2 3">
    <name type="scientific">Natronosalvus rutilus</name>
    <dbReference type="NCBI Taxonomy" id="2953753"/>
    <lineage>
        <taxon>Archaea</taxon>
        <taxon>Methanobacteriati</taxon>
        <taxon>Methanobacteriota</taxon>
        <taxon>Stenosarchaea group</taxon>
        <taxon>Halobacteria</taxon>
        <taxon>Halobacteriales</taxon>
        <taxon>Natrialbaceae</taxon>
        <taxon>Natronosalvus</taxon>
    </lineage>
</organism>
<dbReference type="RefSeq" id="WP_254159729.1">
    <property type="nucleotide sequence ID" value="NZ_CP100355.1"/>
</dbReference>